<dbReference type="InterPro" id="IPR006083">
    <property type="entry name" value="PRK/URK"/>
</dbReference>
<keyword evidence="2" id="KW-0418">Kinase</keyword>
<keyword evidence="2" id="KW-0808">Transferase</keyword>
<gene>
    <name evidence="2" type="ORF">I0Q91_06675</name>
</gene>
<dbReference type="SUPFAM" id="SSF52540">
    <property type="entry name" value="P-loop containing nucleoside triphosphate hydrolases"/>
    <property type="match status" value="1"/>
</dbReference>
<dbReference type="PANTHER" id="PTHR10285">
    <property type="entry name" value="URIDINE KINASE"/>
    <property type="match status" value="1"/>
</dbReference>
<dbReference type="CDD" id="cd02028">
    <property type="entry name" value="UMPK_like"/>
    <property type="match status" value="1"/>
</dbReference>
<name>A0A931FAA3_9FIRM</name>
<dbReference type="InterPro" id="IPR018163">
    <property type="entry name" value="Thr/Ala-tRNA-synth_IIc_edit"/>
</dbReference>
<keyword evidence="3" id="KW-1185">Reference proteome</keyword>
<organism evidence="2 3">
    <name type="scientific">Halonatronomonas betaini</name>
    <dbReference type="NCBI Taxonomy" id="2778430"/>
    <lineage>
        <taxon>Bacteria</taxon>
        <taxon>Bacillati</taxon>
        <taxon>Bacillota</taxon>
        <taxon>Clostridia</taxon>
        <taxon>Halanaerobiales</taxon>
        <taxon>Halarsenatibacteraceae</taxon>
        <taxon>Halonatronomonas</taxon>
    </lineage>
</organism>
<dbReference type="GO" id="GO:0005524">
    <property type="term" value="F:ATP binding"/>
    <property type="evidence" value="ECO:0007669"/>
    <property type="project" value="InterPro"/>
</dbReference>
<dbReference type="EMBL" id="JADPIE010000003">
    <property type="protein sequence ID" value="MBF8436752.1"/>
    <property type="molecule type" value="Genomic_DNA"/>
</dbReference>
<dbReference type="InterPro" id="IPR027417">
    <property type="entry name" value="P-loop_NTPase"/>
</dbReference>
<sequence>MLDLVIDGEKYSFPKGMELSEIFSKTDLPNNKFVAAVVENELVRLNFIPEDDIEIKSISRGEELGNRIYRRSLFLLLAKAVYELFPDSRLKIEHSLSNGIYCEIFKGKPLTRHDLKKLKIRMSKYVEKDIEIKKELMDKNELIEIYQDQGFQDKIDILSEKPDGEKVEVYNLDGYYDYFYYELLPSTRYLDKFDLHYSLPGFVLLFPQQIDSGKVPEFVDSPKLANIFIDYERLGEIIGVGYVNDLNNIIREDDGEELIRISEAIHEKNITKIADNIYDEIDTRRVILIAGPSSSGKTTFSHRLATHLRIDGLKPVNISIDDYFVNRDETPLDKDGNLDFEALEAIDLELFNDHLLRLLQGERVELPEYNFETGKREYNGNYLQIEDDQPILIEGIHGLNERLTEVIPKNHKYKIYVSALTQLNMDYHNRIPTSDTRFIRRIVRDHKYRGHDAETTIDWWPKVRKGEEKNIFPYQENADVIFNSALIYELAVLKKHLIPLLDRIDKSSPAYYEAVRLKELVEPIVPMPELTIPPISVLREFIGGNSYRR</sequence>
<evidence type="ECO:0000313" key="3">
    <source>
        <dbReference type="Proteomes" id="UP000621436"/>
    </source>
</evidence>
<evidence type="ECO:0000259" key="1">
    <source>
        <dbReference type="Pfam" id="PF00485"/>
    </source>
</evidence>
<dbReference type="Gene3D" id="3.40.50.300">
    <property type="entry name" value="P-loop containing nucleotide triphosphate hydrolases"/>
    <property type="match status" value="1"/>
</dbReference>
<feature type="domain" description="Phosphoribulokinase/uridine kinase" evidence="1">
    <location>
        <begin position="286"/>
        <end position="484"/>
    </location>
</feature>
<dbReference type="Pfam" id="PF00485">
    <property type="entry name" value="PRK"/>
    <property type="match status" value="1"/>
</dbReference>
<reference evidence="2" key="1">
    <citation type="submission" date="2020-11" db="EMBL/GenBank/DDBJ databases">
        <title>Halonatronomonas betainensis gen. nov., sp. nov. a novel haloalkaliphilic representative of the family Halanaerobiacae capable of betaine degradation.</title>
        <authorList>
            <person name="Boltyanskaya Y."/>
            <person name="Kevbrin V."/>
            <person name="Detkova E."/>
            <person name="Grouzdev D.S."/>
            <person name="Koziaeva V."/>
            <person name="Zhilina T."/>
        </authorList>
    </citation>
    <scope>NUCLEOTIDE SEQUENCE</scope>
    <source>
        <strain evidence="2">Z-7014</strain>
    </source>
</reference>
<dbReference type="SUPFAM" id="SSF55186">
    <property type="entry name" value="ThrRS/AlaRS common domain"/>
    <property type="match status" value="1"/>
</dbReference>
<accession>A0A931FAA3</accession>
<proteinExistence type="predicted"/>
<dbReference type="Proteomes" id="UP000621436">
    <property type="component" value="Unassembled WGS sequence"/>
</dbReference>
<dbReference type="AlphaFoldDB" id="A0A931FAA3"/>
<dbReference type="RefSeq" id="WP_270453663.1">
    <property type="nucleotide sequence ID" value="NZ_JADPIE010000003.1"/>
</dbReference>
<dbReference type="Gene3D" id="3.30.980.10">
    <property type="entry name" value="Threonyl-trna Synthetase, Chain A, domain 2"/>
    <property type="match status" value="1"/>
</dbReference>
<comment type="caution">
    <text evidence="2">The sequence shown here is derived from an EMBL/GenBank/DDBJ whole genome shotgun (WGS) entry which is preliminary data.</text>
</comment>
<protein>
    <submittedName>
        <fullName evidence="2">Nucleoside kinase</fullName>
    </submittedName>
</protein>
<dbReference type="GO" id="GO:0016301">
    <property type="term" value="F:kinase activity"/>
    <property type="evidence" value="ECO:0007669"/>
    <property type="project" value="UniProtKB-KW"/>
</dbReference>
<evidence type="ECO:0000313" key="2">
    <source>
        <dbReference type="EMBL" id="MBF8436752.1"/>
    </source>
</evidence>